<sequence>TSGGKNNDSFRELHFIFIIDDEMGHDLPLLSDRSQES</sequence>
<reference evidence="1" key="1">
    <citation type="journal article" date="2014" name="Front. Microbiol.">
        <title>High frequency of phylogenetically diverse reductive dehalogenase-homologous genes in deep subseafloor sedimentary metagenomes.</title>
        <authorList>
            <person name="Kawai M."/>
            <person name="Futagami T."/>
            <person name="Toyoda A."/>
            <person name="Takaki Y."/>
            <person name="Nishi S."/>
            <person name="Hori S."/>
            <person name="Arai W."/>
            <person name="Tsubouchi T."/>
            <person name="Morono Y."/>
            <person name="Uchiyama I."/>
            <person name="Ito T."/>
            <person name="Fujiyama A."/>
            <person name="Inagaki F."/>
            <person name="Takami H."/>
        </authorList>
    </citation>
    <scope>NUCLEOTIDE SEQUENCE</scope>
    <source>
        <strain evidence="1">Expedition CK06-06</strain>
    </source>
</reference>
<evidence type="ECO:0000313" key="1">
    <source>
        <dbReference type="EMBL" id="GAH17296.1"/>
    </source>
</evidence>
<gene>
    <name evidence="1" type="ORF">S01H4_57001</name>
</gene>
<feature type="non-terminal residue" evidence="1">
    <location>
        <position position="1"/>
    </location>
</feature>
<accession>X1D946</accession>
<comment type="caution">
    <text evidence="1">The sequence shown here is derived from an EMBL/GenBank/DDBJ whole genome shotgun (WGS) entry which is preliminary data.</text>
</comment>
<organism evidence="1">
    <name type="scientific">marine sediment metagenome</name>
    <dbReference type="NCBI Taxonomy" id="412755"/>
    <lineage>
        <taxon>unclassified sequences</taxon>
        <taxon>metagenomes</taxon>
        <taxon>ecological metagenomes</taxon>
    </lineage>
</organism>
<dbReference type="AlphaFoldDB" id="X1D946"/>
<proteinExistence type="predicted"/>
<name>X1D946_9ZZZZ</name>
<protein>
    <submittedName>
        <fullName evidence="1">Uncharacterized protein</fullName>
    </submittedName>
</protein>
<dbReference type="EMBL" id="BART01033103">
    <property type="protein sequence ID" value="GAH17296.1"/>
    <property type="molecule type" value="Genomic_DNA"/>
</dbReference>